<keyword evidence="7 14" id="KW-0547">Nucleotide-binding</keyword>
<evidence type="ECO:0000313" key="18">
    <source>
        <dbReference type="Proteomes" id="UP000007799"/>
    </source>
</evidence>
<comment type="cofactor">
    <cofactor evidence="1">
        <name>Mg(2+)</name>
        <dbReference type="ChEBI" id="CHEBI:18420"/>
    </cofactor>
</comment>
<evidence type="ECO:0000256" key="4">
    <source>
        <dbReference type="ARBA" id="ARBA00022527"/>
    </source>
</evidence>
<dbReference type="OrthoDB" id="2158884at2759"/>
<evidence type="ECO:0000256" key="7">
    <source>
        <dbReference type="ARBA" id="ARBA00022741"/>
    </source>
</evidence>
<proteinExistence type="predicted"/>
<evidence type="ECO:0000256" key="15">
    <source>
        <dbReference type="SAM" id="MobiDB-lite"/>
    </source>
</evidence>
<gene>
    <name evidence="17" type="ORF">PTSG_09237</name>
</gene>
<evidence type="ECO:0000313" key="17">
    <source>
        <dbReference type="EMBL" id="EGD78545.1"/>
    </source>
</evidence>
<feature type="compositionally biased region" description="Gly residues" evidence="15">
    <location>
        <begin position="548"/>
        <end position="557"/>
    </location>
</feature>
<dbReference type="Pfam" id="PF00069">
    <property type="entry name" value="Pkinase"/>
    <property type="match status" value="1"/>
</dbReference>
<evidence type="ECO:0000256" key="11">
    <source>
        <dbReference type="ARBA" id="ARBA00023273"/>
    </source>
</evidence>
<dbReference type="SUPFAM" id="SSF56112">
    <property type="entry name" value="Protein kinase-like (PK-like)"/>
    <property type="match status" value="1"/>
</dbReference>
<evidence type="ECO:0000256" key="9">
    <source>
        <dbReference type="ARBA" id="ARBA00022840"/>
    </source>
</evidence>
<evidence type="ECO:0000259" key="16">
    <source>
        <dbReference type="PROSITE" id="PS50011"/>
    </source>
</evidence>
<feature type="compositionally biased region" description="Basic and acidic residues" evidence="15">
    <location>
        <begin position="387"/>
        <end position="415"/>
    </location>
</feature>
<dbReference type="InParanoid" id="F2UN46"/>
<dbReference type="GO" id="GO:0046872">
    <property type="term" value="F:metal ion binding"/>
    <property type="evidence" value="ECO:0007669"/>
    <property type="project" value="UniProtKB-KW"/>
</dbReference>
<evidence type="ECO:0000256" key="3">
    <source>
        <dbReference type="ARBA" id="ARBA00012513"/>
    </source>
</evidence>
<dbReference type="Proteomes" id="UP000007799">
    <property type="component" value="Unassembled WGS sequence"/>
</dbReference>
<feature type="compositionally biased region" description="Low complexity" evidence="15">
    <location>
        <begin position="433"/>
        <end position="457"/>
    </location>
</feature>
<comment type="catalytic activity">
    <reaction evidence="12">
        <text>L-threonyl-[protein] + ATP = O-phospho-L-threonyl-[protein] + ADP + H(+)</text>
        <dbReference type="Rhea" id="RHEA:46608"/>
        <dbReference type="Rhea" id="RHEA-COMP:11060"/>
        <dbReference type="Rhea" id="RHEA-COMP:11605"/>
        <dbReference type="ChEBI" id="CHEBI:15378"/>
        <dbReference type="ChEBI" id="CHEBI:30013"/>
        <dbReference type="ChEBI" id="CHEBI:30616"/>
        <dbReference type="ChEBI" id="CHEBI:61977"/>
        <dbReference type="ChEBI" id="CHEBI:456216"/>
        <dbReference type="EC" id="2.7.11.1"/>
    </reaction>
</comment>
<protein>
    <recommendedName>
        <fullName evidence="3">non-specific serine/threonine protein kinase</fullName>
        <ecNumber evidence="3">2.7.11.1</ecNumber>
    </recommendedName>
</protein>
<keyword evidence="10" id="KW-0460">Magnesium</keyword>
<dbReference type="GO" id="GO:0005929">
    <property type="term" value="C:cilium"/>
    <property type="evidence" value="ECO:0007669"/>
    <property type="project" value="UniProtKB-SubCell"/>
</dbReference>
<evidence type="ECO:0000256" key="1">
    <source>
        <dbReference type="ARBA" id="ARBA00001946"/>
    </source>
</evidence>
<dbReference type="FunCoup" id="F2UN46">
    <property type="interactions" value="515"/>
</dbReference>
<dbReference type="Gene3D" id="3.30.200.20">
    <property type="entry name" value="Phosphorylase Kinase, domain 1"/>
    <property type="match status" value="1"/>
</dbReference>
<evidence type="ECO:0000256" key="14">
    <source>
        <dbReference type="PROSITE-ProRule" id="PRU10141"/>
    </source>
</evidence>
<dbReference type="InterPro" id="IPR011009">
    <property type="entry name" value="Kinase-like_dom_sf"/>
</dbReference>
<dbReference type="CDD" id="cd07830">
    <property type="entry name" value="STKc_MAK_like"/>
    <property type="match status" value="1"/>
</dbReference>
<keyword evidence="18" id="KW-1185">Reference proteome</keyword>
<dbReference type="GeneID" id="16070043"/>
<feature type="compositionally biased region" description="Basic and acidic residues" evidence="15">
    <location>
        <begin position="516"/>
        <end position="527"/>
    </location>
</feature>
<feature type="region of interest" description="Disordered" evidence="15">
    <location>
        <begin position="294"/>
        <end position="457"/>
    </location>
</feature>
<dbReference type="EC" id="2.7.11.1" evidence="3"/>
<evidence type="ECO:0000256" key="8">
    <source>
        <dbReference type="ARBA" id="ARBA00022777"/>
    </source>
</evidence>
<dbReference type="PANTHER" id="PTHR24055">
    <property type="entry name" value="MITOGEN-ACTIVATED PROTEIN KINASE"/>
    <property type="match status" value="1"/>
</dbReference>
<keyword evidence="4" id="KW-0723">Serine/threonine-protein kinase</keyword>
<evidence type="ECO:0000256" key="10">
    <source>
        <dbReference type="ARBA" id="ARBA00022842"/>
    </source>
</evidence>
<comment type="subcellular location">
    <subcellularLocation>
        <location evidence="2">Cell projection</location>
        <location evidence="2">Cilium</location>
    </subcellularLocation>
</comment>
<feature type="binding site" evidence="14">
    <location>
        <position position="34"/>
    </location>
    <ligand>
        <name>ATP</name>
        <dbReference type="ChEBI" id="CHEBI:30616"/>
    </ligand>
</feature>
<evidence type="ECO:0000256" key="2">
    <source>
        <dbReference type="ARBA" id="ARBA00004138"/>
    </source>
</evidence>
<accession>F2UN46</accession>
<dbReference type="KEGG" id="sre:PTSG_09237"/>
<dbReference type="FunFam" id="1.10.510.10:FF:000685">
    <property type="entry name" value="Serine/threonine-protein kinase dyf-5"/>
    <property type="match status" value="1"/>
</dbReference>
<dbReference type="PROSITE" id="PS50011">
    <property type="entry name" value="PROTEIN_KINASE_DOM"/>
    <property type="match status" value="1"/>
</dbReference>
<dbReference type="InterPro" id="IPR017441">
    <property type="entry name" value="Protein_kinase_ATP_BS"/>
</dbReference>
<dbReference type="SMART" id="SM00220">
    <property type="entry name" value="S_TKc"/>
    <property type="match status" value="1"/>
</dbReference>
<keyword evidence="5" id="KW-0808">Transferase</keyword>
<sequence>MNRYDISKTLGDGTYGSVLLAKNKQTGETVAIKKMKKKYYAWDECIALKEVKSLKKLHHPNIVRLRELVRENNTLYMIFEYMESNMYDLMKTRKKGFPEPVVRNMTYQVLQGLAYMHKQGYFHRDLKPENLLCNGTELVKIADLGLAREVRSRPPYTDYVSTRWYRAPEVLLRSVNYNSPIDIWAIGTIMAELYTLRPLLPGSSEVDELFKITAVLGAPTQATWPEGLKMAANMNFRFPQMVGTPLRTLIPQASAEGIDLMAATMMWNPSKRPNALQCLKHDYFSKHQPFPEVPVNKYSAPPQSSKKNKAATGAADARSAHTRPPRMPAPKREPSAKMRGAAAAYNPAPTHTTANQQQQQAHHQQQQQQQSSYQMPGGGGGHNYNRGSRETSARYRHSRESSARIRGDPWRRDSAEMAPPAGGRRQWGRRVQPDASPSSSSYQPSQPTHGRRAQGAVAGTNAAAVLTSLSGQKQRLSSDWGADLMASGSKQRKDGGLGQYTRYMPSYGANDSAVSRSRDQDWKSRHVGDGLSNAAARLSSRERSFGLARGGGGGGGDVGRRNFHHAPPVRAPLANPAIRANAVNRRTDWAAKYGK</sequence>
<dbReference type="InterPro" id="IPR050117">
    <property type="entry name" value="MAPK"/>
</dbReference>
<dbReference type="GO" id="GO:0004674">
    <property type="term" value="F:protein serine/threonine kinase activity"/>
    <property type="evidence" value="ECO:0007669"/>
    <property type="project" value="UniProtKB-KW"/>
</dbReference>
<dbReference type="Gene3D" id="1.10.510.10">
    <property type="entry name" value="Transferase(Phosphotransferase) domain 1"/>
    <property type="match status" value="1"/>
</dbReference>
<keyword evidence="9 14" id="KW-0067">ATP-binding</keyword>
<keyword evidence="8 17" id="KW-0418">Kinase</keyword>
<dbReference type="eggNOG" id="KOG0661">
    <property type="taxonomic scope" value="Eukaryota"/>
</dbReference>
<feature type="domain" description="Protein kinase" evidence="16">
    <location>
        <begin position="4"/>
        <end position="284"/>
    </location>
</feature>
<reference evidence="17" key="1">
    <citation type="submission" date="2009-08" db="EMBL/GenBank/DDBJ databases">
        <title>Annotation of Salpingoeca rosetta.</title>
        <authorList>
            <consortium name="The Broad Institute Genome Sequencing Platform"/>
            <person name="Russ C."/>
            <person name="Cuomo C."/>
            <person name="Burger G."/>
            <person name="Gray M.W."/>
            <person name="Holland P.W.H."/>
            <person name="King N."/>
            <person name="Lang F.B.F."/>
            <person name="Roger A.J."/>
            <person name="Ruiz-Trillo I."/>
            <person name="Young S.K."/>
            <person name="Zeng Q."/>
            <person name="Gargeya S."/>
            <person name="Alvarado L."/>
            <person name="Berlin A."/>
            <person name="Chapman S.B."/>
            <person name="Chen Z."/>
            <person name="Freedman E."/>
            <person name="Gellesch M."/>
            <person name="Goldberg J."/>
            <person name="Griggs A."/>
            <person name="Gujja S."/>
            <person name="Heilman E."/>
            <person name="Heiman D."/>
            <person name="Howarth C."/>
            <person name="Mehta T."/>
            <person name="Neiman D."/>
            <person name="Pearson M."/>
            <person name="Roberts A."/>
            <person name="Saif S."/>
            <person name="Shea T."/>
            <person name="Shenoy N."/>
            <person name="Sisk P."/>
            <person name="Stolte C."/>
            <person name="Sykes S."/>
            <person name="White J."/>
            <person name="Yandava C."/>
            <person name="Haas B."/>
            <person name="Nusbaum C."/>
            <person name="Birren B."/>
        </authorList>
    </citation>
    <scope>NUCLEOTIDE SEQUENCE [LARGE SCALE GENOMIC DNA]</scope>
    <source>
        <strain evidence="17">ATCC 50818</strain>
    </source>
</reference>
<feature type="region of interest" description="Disordered" evidence="15">
    <location>
        <begin position="486"/>
        <end position="527"/>
    </location>
</feature>
<evidence type="ECO:0000256" key="5">
    <source>
        <dbReference type="ARBA" id="ARBA00022679"/>
    </source>
</evidence>
<dbReference type="InterPro" id="IPR000719">
    <property type="entry name" value="Prot_kinase_dom"/>
</dbReference>
<keyword evidence="6" id="KW-0479">Metal-binding</keyword>
<dbReference type="STRING" id="946362.F2UN46"/>
<dbReference type="FunFam" id="3.30.200.20:FF:000071">
    <property type="entry name" value="serine/threonine-protein kinase MAK isoform X1"/>
    <property type="match status" value="1"/>
</dbReference>
<dbReference type="EMBL" id="GL832983">
    <property type="protein sequence ID" value="EGD78545.1"/>
    <property type="molecule type" value="Genomic_DNA"/>
</dbReference>
<dbReference type="PROSITE" id="PS00108">
    <property type="entry name" value="PROTEIN_KINASE_ST"/>
    <property type="match status" value="1"/>
</dbReference>
<name>F2UN46_SALR5</name>
<keyword evidence="11" id="KW-0966">Cell projection</keyword>
<comment type="catalytic activity">
    <reaction evidence="13">
        <text>L-seryl-[protein] + ATP = O-phospho-L-seryl-[protein] + ADP + H(+)</text>
        <dbReference type="Rhea" id="RHEA:17989"/>
        <dbReference type="Rhea" id="RHEA-COMP:9863"/>
        <dbReference type="Rhea" id="RHEA-COMP:11604"/>
        <dbReference type="ChEBI" id="CHEBI:15378"/>
        <dbReference type="ChEBI" id="CHEBI:29999"/>
        <dbReference type="ChEBI" id="CHEBI:30616"/>
        <dbReference type="ChEBI" id="CHEBI:83421"/>
        <dbReference type="ChEBI" id="CHEBI:456216"/>
        <dbReference type="EC" id="2.7.11.1"/>
    </reaction>
</comment>
<dbReference type="GO" id="GO:0005524">
    <property type="term" value="F:ATP binding"/>
    <property type="evidence" value="ECO:0007669"/>
    <property type="project" value="UniProtKB-UniRule"/>
</dbReference>
<evidence type="ECO:0000256" key="6">
    <source>
        <dbReference type="ARBA" id="ARBA00022723"/>
    </source>
</evidence>
<organism evidence="18">
    <name type="scientific">Salpingoeca rosetta (strain ATCC 50818 / BSB-021)</name>
    <dbReference type="NCBI Taxonomy" id="946362"/>
    <lineage>
        <taxon>Eukaryota</taxon>
        <taxon>Choanoflagellata</taxon>
        <taxon>Craspedida</taxon>
        <taxon>Salpingoecidae</taxon>
        <taxon>Salpingoeca</taxon>
    </lineage>
</organism>
<dbReference type="AlphaFoldDB" id="F2UN46"/>
<evidence type="ECO:0000256" key="13">
    <source>
        <dbReference type="ARBA" id="ARBA00048679"/>
    </source>
</evidence>
<feature type="region of interest" description="Disordered" evidence="15">
    <location>
        <begin position="545"/>
        <end position="572"/>
    </location>
</feature>
<dbReference type="PROSITE" id="PS00107">
    <property type="entry name" value="PROTEIN_KINASE_ATP"/>
    <property type="match status" value="1"/>
</dbReference>
<evidence type="ECO:0000256" key="12">
    <source>
        <dbReference type="ARBA" id="ARBA00047899"/>
    </source>
</evidence>
<feature type="compositionally biased region" description="Low complexity" evidence="15">
    <location>
        <begin position="356"/>
        <end position="370"/>
    </location>
</feature>
<dbReference type="RefSeq" id="XP_004989494.1">
    <property type="nucleotide sequence ID" value="XM_004989437.1"/>
</dbReference>
<dbReference type="InterPro" id="IPR008271">
    <property type="entry name" value="Ser/Thr_kinase_AS"/>
</dbReference>